<sequence>MHDRLRILHDPISYYRPWLALELPRVAAQRSALNRWICQTHGLPSAPFHAALDPLADRVIRGWRRMPATAWLIACARHRRHVLGARWLASQPPALHAFLRLEWPETSACWPAPPAPEMLLAWSGQQLQHGLRGHLPDWLHARLALWFAGLPVVPAATLDAPPTFDMTCFLSAWNHAADLS</sequence>
<reference evidence="1 2" key="1">
    <citation type="submission" date="2020-08" db="EMBL/GenBank/DDBJ databases">
        <title>A Genomic Blueprint of the Chicken Gut Microbiome.</title>
        <authorList>
            <person name="Gilroy R."/>
            <person name="Ravi A."/>
            <person name="Getino M."/>
            <person name="Pursley I."/>
            <person name="Horton D.L."/>
            <person name="Alikhan N.-F."/>
            <person name="Baker D."/>
            <person name="Gharbi K."/>
            <person name="Hall N."/>
            <person name="Watson M."/>
            <person name="Adriaenssens E.M."/>
            <person name="Foster-Nyarko E."/>
            <person name="Jarju S."/>
            <person name="Secka A."/>
            <person name="Antonio M."/>
            <person name="Oren A."/>
            <person name="Chaudhuri R."/>
            <person name="La Ragione R.M."/>
            <person name="Hildebrand F."/>
            <person name="Pallen M.J."/>
        </authorList>
    </citation>
    <scope>NUCLEOTIDE SEQUENCE [LARGE SCALE GENOMIC DNA]</scope>
    <source>
        <strain evidence="1 2">Sa5BUN4</strain>
    </source>
</reference>
<dbReference type="AlphaFoldDB" id="A0A8X8K5A5"/>
<accession>A0A8X8K5A5</accession>
<dbReference type="Proteomes" id="UP000636938">
    <property type="component" value="Unassembled WGS sequence"/>
</dbReference>
<keyword evidence="2" id="KW-1185">Reference proteome</keyword>
<comment type="caution">
    <text evidence="1">The sequence shown here is derived from an EMBL/GenBank/DDBJ whole genome shotgun (WGS) entry which is preliminary data.</text>
</comment>
<evidence type="ECO:0000313" key="1">
    <source>
        <dbReference type="EMBL" id="MBD7954566.1"/>
    </source>
</evidence>
<gene>
    <name evidence="1" type="ORF">H9654_10185</name>
</gene>
<protein>
    <recommendedName>
        <fullName evidence="3">Type III secretion apparatus protein OrgA/MxiK</fullName>
    </recommendedName>
</protein>
<proteinExistence type="predicted"/>
<evidence type="ECO:0008006" key="3">
    <source>
        <dbReference type="Google" id="ProtNLM"/>
    </source>
</evidence>
<organism evidence="1 2">
    <name type="scientific">Stenotrophomonas lacuserhaii</name>
    <dbReference type="NCBI Taxonomy" id="2760084"/>
    <lineage>
        <taxon>Bacteria</taxon>
        <taxon>Pseudomonadati</taxon>
        <taxon>Pseudomonadota</taxon>
        <taxon>Gammaproteobacteria</taxon>
        <taxon>Lysobacterales</taxon>
        <taxon>Lysobacteraceae</taxon>
        <taxon>Stenotrophomonas</taxon>
    </lineage>
</organism>
<evidence type="ECO:0000313" key="2">
    <source>
        <dbReference type="Proteomes" id="UP000636938"/>
    </source>
</evidence>
<dbReference type="EMBL" id="JACSQS010000009">
    <property type="protein sequence ID" value="MBD7954566.1"/>
    <property type="molecule type" value="Genomic_DNA"/>
</dbReference>
<dbReference type="Pfam" id="PF09482">
    <property type="entry name" value="OrgA_MxiK"/>
    <property type="match status" value="1"/>
</dbReference>
<name>A0A8X8K5A5_9GAMM</name>
<dbReference type="RefSeq" id="WP_191770735.1">
    <property type="nucleotide sequence ID" value="NZ_JACSQS010000009.1"/>
</dbReference>
<dbReference type="InterPro" id="IPR013388">
    <property type="entry name" value="T3SS_OrgA/MxiK"/>
</dbReference>